<dbReference type="AlphaFoldDB" id="A0A3A1VEF5"/>
<dbReference type="SUPFAM" id="SSF56349">
    <property type="entry name" value="DNA breaking-rejoining enzymes"/>
    <property type="match status" value="1"/>
</dbReference>
<dbReference type="Proteomes" id="UP000266482">
    <property type="component" value="Unassembled WGS sequence"/>
</dbReference>
<comment type="caution">
    <text evidence="4">The sequence shown here is derived from an EMBL/GenBank/DDBJ whole genome shotgun (WGS) entry which is preliminary data.</text>
</comment>
<dbReference type="PROSITE" id="PS51900">
    <property type="entry name" value="CB"/>
    <property type="match status" value="1"/>
</dbReference>
<evidence type="ECO:0000256" key="2">
    <source>
        <dbReference type="PROSITE-ProRule" id="PRU01248"/>
    </source>
</evidence>
<evidence type="ECO:0000313" key="4">
    <source>
        <dbReference type="EMBL" id="RIX59299.1"/>
    </source>
</evidence>
<evidence type="ECO:0000259" key="3">
    <source>
        <dbReference type="PROSITE" id="PS51900"/>
    </source>
</evidence>
<evidence type="ECO:0000313" key="5">
    <source>
        <dbReference type="Proteomes" id="UP000266482"/>
    </source>
</evidence>
<dbReference type="InterPro" id="IPR044068">
    <property type="entry name" value="CB"/>
</dbReference>
<name>A0A3A1VEF5_9BACL</name>
<dbReference type="GO" id="GO:0003677">
    <property type="term" value="F:DNA binding"/>
    <property type="evidence" value="ECO:0007669"/>
    <property type="project" value="UniProtKB-UniRule"/>
</dbReference>
<accession>A0A3A1VEF5</accession>
<dbReference type="Gene3D" id="1.10.150.130">
    <property type="match status" value="1"/>
</dbReference>
<dbReference type="EMBL" id="QXQA01000002">
    <property type="protein sequence ID" value="RIX59299.1"/>
    <property type="molecule type" value="Genomic_DNA"/>
</dbReference>
<feature type="domain" description="Core-binding (CB)" evidence="3">
    <location>
        <begin position="29"/>
        <end position="114"/>
    </location>
</feature>
<gene>
    <name evidence="4" type="ORF">D3P08_03850</name>
</gene>
<dbReference type="RefSeq" id="WP_119598130.1">
    <property type="nucleotide sequence ID" value="NZ_QXQA01000002.1"/>
</dbReference>
<dbReference type="InterPro" id="IPR010998">
    <property type="entry name" value="Integrase_recombinase_N"/>
</dbReference>
<sequence length="170" mass="19596">MSEKSKPIRRKNTIAVSGYDAVNNSVEAEDFQVAAITFIRHCRIRNLSDGTITYYKDVLSMLNRMMESKGIKRPMDVDADAIHECILSKRQEGAVDATIDKYLRGWRAYFNFLNTEGYLTSNPFDKVAKIKSERLIIETFSKPQIKQLLDTPNKQTLTGYRNFVINVKEY</sequence>
<keyword evidence="1 2" id="KW-0238">DNA-binding</keyword>
<protein>
    <recommendedName>
        <fullName evidence="3">Core-binding (CB) domain-containing protein</fullName>
    </recommendedName>
</protein>
<keyword evidence="5" id="KW-1185">Reference proteome</keyword>
<organism evidence="4 5">
    <name type="scientific">Paenibacillus nanensis</name>
    <dbReference type="NCBI Taxonomy" id="393251"/>
    <lineage>
        <taxon>Bacteria</taxon>
        <taxon>Bacillati</taxon>
        <taxon>Bacillota</taxon>
        <taxon>Bacilli</taxon>
        <taxon>Bacillales</taxon>
        <taxon>Paenibacillaceae</taxon>
        <taxon>Paenibacillus</taxon>
    </lineage>
</organism>
<proteinExistence type="predicted"/>
<dbReference type="OrthoDB" id="107900at2"/>
<dbReference type="InterPro" id="IPR011010">
    <property type="entry name" value="DNA_brk_join_enz"/>
</dbReference>
<reference evidence="4 5" key="1">
    <citation type="submission" date="2018-09" db="EMBL/GenBank/DDBJ databases">
        <title>Paenibacillus aracenensis nov. sp. isolated from a cave in southern Spain.</title>
        <authorList>
            <person name="Jurado V."/>
            <person name="Gutierrez-Patricio S."/>
            <person name="Gonzalez-Pimentel J.L."/>
            <person name="Miller A.Z."/>
            <person name="Laiz L."/>
            <person name="Saiz-Jimenez C."/>
        </authorList>
    </citation>
    <scope>NUCLEOTIDE SEQUENCE [LARGE SCALE GENOMIC DNA]</scope>
    <source>
        <strain evidence="4 5">DSM 22867</strain>
    </source>
</reference>
<evidence type="ECO:0000256" key="1">
    <source>
        <dbReference type="ARBA" id="ARBA00023125"/>
    </source>
</evidence>